<proteinExistence type="predicted"/>
<feature type="region of interest" description="Disordered" evidence="1">
    <location>
        <begin position="305"/>
        <end position="330"/>
    </location>
</feature>
<sequence>MSSNEYEFDQELRNFIPEQDAREREKETAALWEATHSQKENLFKAMEDYQEKLAKKYPSMETVNLRACDWPQVMKELERAVECHRTGGSGFFESVYKRFRALKSKASTIKQWLEVLPSGSYGSSLCGAFKVILSAASRVNEIDVCIHAAVSDIPDAICFAGRYMHIYKRGELTPMLIGLYSAVLVAFKDIIDYLLESWAKKAVSAFRKGESYKANLKQSIEKVKECANSLEKEAQMRDRACLYEMMGNINSFREDVRREVYQAFMEFFSANPLLDPRTGVPYEVEEDTPNNRSRAKKHARVEALSETAIAENPENQSQSRPSGAESTAPREAIASTRVILTLVEGIVVEELIAVLMYNADIPARDLEECRDFSGMMSRKEINRAFQAMRSVELQEWLTDSTKSRVLLINGNGPDPTVLISPLSVLLAMLSHAYENSRRAVVLSHFCSLHADTWDPKANATGMIISLIGQLLSYQGLEFNLSSFDDDFCQSIEDDDLEMLCIMFLRLVKQLPRTKIVFCLIDTISVYETKDRLVKTARVLSTLTHLVANRRKGPIFKLLVTDPRMSDCAHDYIKEKDTLELDDFFVGDGTVYLEDELDFIGVDSL</sequence>
<evidence type="ECO:0000256" key="1">
    <source>
        <dbReference type="SAM" id="MobiDB-lite"/>
    </source>
</evidence>
<dbReference type="Pfam" id="PF24809">
    <property type="entry name" value="DUF7708"/>
    <property type="match status" value="1"/>
</dbReference>
<evidence type="ECO:0000313" key="3">
    <source>
        <dbReference type="EMBL" id="KAH0565034.1"/>
    </source>
</evidence>
<dbReference type="EMBL" id="JAGHQM010000145">
    <property type="protein sequence ID" value="KAH0565034.1"/>
    <property type="molecule type" value="Genomic_DNA"/>
</dbReference>
<reference evidence="3" key="1">
    <citation type="submission" date="2021-03" db="EMBL/GenBank/DDBJ databases">
        <title>Comparative genomics and phylogenomic investigation of the class Geoglossomycetes provide insights into ecological specialization and systematics.</title>
        <authorList>
            <person name="Melie T."/>
            <person name="Pirro S."/>
            <person name="Miller A.N."/>
            <person name="Quandt A."/>
        </authorList>
    </citation>
    <scope>NUCLEOTIDE SEQUENCE</scope>
    <source>
        <strain evidence="3">CAQ_001_2017</strain>
    </source>
</reference>
<feature type="compositionally biased region" description="Polar residues" evidence="1">
    <location>
        <begin position="313"/>
        <end position="325"/>
    </location>
</feature>
<name>A0A9P8LGL3_9PEZI</name>
<dbReference type="PANTHER" id="PTHR40619">
    <property type="entry name" value="FUNGAL STAND N-TERMINAL GOODBYE DOMAIN-CONTAINING PROTEIN"/>
    <property type="match status" value="1"/>
</dbReference>
<gene>
    <name evidence="3" type="ORF">GP486_001573</name>
</gene>
<organism evidence="3 4">
    <name type="scientific">Trichoglossum hirsutum</name>
    <dbReference type="NCBI Taxonomy" id="265104"/>
    <lineage>
        <taxon>Eukaryota</taxon>
        <taxon>Fungi</taxon>
        <taxon>Dikarya</taxon>
        <taxon>Ascomycota</taxon>
        <taxon>Pezizomycotina</taxon>
        <taxon>Geoglossomycetes</taxon>
        <taxon>Geoglossales</taxon>
        <taxon>Geoglossaceae</taxon>
        <taxon>Trichoglossum</taxon>
    </lineage>
</organism>
<evidence type="ECO:0000259" key="2">
    <source>
        <dbReference type="Pfam" id="PF24809"/>
    </source>
</evidence>
<feature type="domain" description="DUF7708" evidence="2">
    <location>
        <begin position="111"/>
        <end position="240"/>
    </location>
</feature>
<protein>
    <recommendedName>
        <fullName evidence="2">DUF7708 domain-containing protein</fullName>
    </recommendedName>
</protein>
<dbReference type="Proteomes" id="UP000750711">
    <property type="component" value="Unassembled WGS sequence"/>
</dbReference>
<evidence type="ECO:0000313" key="4">
    <source>
        <dbReference type="Proteomes" id="UP000750711"/>
    </source>
</evidence>
<dbReference type="PANTHER" id="PTHR40619:SF3">
    <property type="entry name" value="FUNGAL STAND N-TERMINAL GOODBYE DOMAIN-CONTAINING PROTEIN"/>
    <property type="match status" value="1"/>
</dbReference>
<dbReference type="AlphaFoldDB" id="A0A9P8LGL3"/>
<keyword evidence="4" id="KW-1185">Reference proteome</keyword>
<accession>A0A9P8LGL3</accession>
<comment type="caution">
    <text evidence="3">The sequence shown here is derived from an EMBL/GenBank/DDBJ whole genome shotgun (WGS) entry which is preliminary data.</text>
</comment>
<dbReference type="InterPro" id="IPR056125">
    <property type="entry name" value="DUF7708"/>
</dbReference>
<feature type="region of interest" description="Disordered" evidence="1">
    <location>
        <begin position="279"/>
        <end position="298"/>
    </location>
</feature>